<dbReference type="InterPro" id="IPR040843">
    <property type="entry name" value="RAMA"/>
</dbReference>
<dbReference type="PANTHER" id="PTHR35149">
    <property type="entry name" value="SLL5132 PROTEIN"/>
    <property type="match status" value="1"/>
</dbReference>
<dbReference type="Pfam" id="PF18755">
    <property type="entry name" value="RAMA"/>
    <property type="match status" value="1"/>
</dbReference>
<dbReference type="InterPro" id="IPR011089">
    <property type="entry name" value="GmrSD_C"/>
</dbReference>
<accession>A0A024H371</accession>
<gene>
    <name evidence="4" type="ORF">ARTSIC4J27_2179</name>
</gene>
<dbReference type="InterPro" id="IPR004919">
    <property type="entry name" value="GmrSD_N"/>
</dbReference>
<evidence type="ECO:0000259" key="3">
    <source>
        <dbReference type="Pfam" id="PF18755"/>
    </source>
</evidence>
<evidence type="ECO:0000259" key="1">
    <source>
        <dbReference type="Pfam" id="PF03235"/>
    </source>
</evidence>
<evidence type="ECO:0000313" key="4">
    <source>
        <dbReference type="EMBL" id="CCQ46219.1"/>
    </source>
</evidence>
<dbReference type="Proteomes" id="UP000035722">
    <property type="component" value="Unassembled WGS sequence"/>
</dbReference>
<proteinExistence type="predicted"/>
<dbReference type="OrthoDB" id="9798761at2"/>
<dbReference type="EMBL" id="CAQI01000042">
    <property type="protein sequence ID" value="CCQ46219.1"/>
    <property type="molecule type" value="Genomic_DNA"/>
</dbReference>
<protein>
    <recommendedName>
        <fullName evidence="6">DUF262 domain-containing protein</fullName>
    </recommendedName>
</protein>
<feature type="domain" description="GmrSD restriction endonucleases C-terminal" evidence="2">
    <location>
        <begin position="461"/>
        <end position="603"/>
    </location>
</feature>
<comment type="caution">
    <text evidence="4">The sequence shown here is derived from an EMBL/GenBank/DDBJ whole genome shotgun (WGS) entry which is preliminary data.</text>
</comment>
<evidence type="ECO:0000313" key="5">
    <source>
        <dbReference type="Proteomes" id="UP000035722"/>
    </source>
</evidence>
<name>A0A024H371_9MICC</name>
<sequence>MKNDSPQSTDAYGRITLVETFKRTPLQLFNLPQHFVIPLFQRPYVWKEDEQWEPLWKDIRRVAELRMNEPHLAPQHFLGAVVLQAQEAESARLTTWNVIDGQQRLTTLQLLADATCAILAQAGLSKYASQLEGLTHNSESFIEEDESPLKVLHLNNDHDAFLEVMTAEPPVDHSDLKHHESRIVHAHRYFTTAVTQWLGNPGTDELAARAKELARVLLDDLQLVTIELKASENSQEIFETLNARGTPLTAADLIRNFVFQRLEAEGGDTKKAYREDWPFEARFWTKEVSVGRYLVSRSSLFFNQWLISRTGEEISPQSTFTRFKSYVEHTAGHKMVDLLAVIKQQAALYESWTEASLRPDGNLGAVEMAFHRMNAAGIELLKPLMLWLYEPGRDLPQHVLDAVIRVAESWVIRRQLLRLTGSDLGRIVADVIHANSDVEASELVERVTGYLARLNVSSTYWPGDDEIKVALKDEPAYRRYPRPRLRMFLEAIENHFRAETKQAQVVRSGLPIEHILPQKWQENWPLDTPEEQQDRQAHVHRLGNLTLLTSPLNSKISNGPWPAKRHAMLKHNTISLTGRVVADTEGEVWCESLIDHRTEVLVETLLRVWPVPDGHKGQVVDPQAKAEDWVQLKHLIAAGLLSPGDKLIATHRDFKGVEALVRSDGSIELDGKRFTAPSSAAHHLRKKATNGWYFWVVTDGRRLRDLRAQFQSLSTSVPADAEN</sequence>
<evidence type="ECO:0000259" key="2">
    <source>
        <dbReference type="Pfam" id="PF07510"/>
    </source>
</evidence>
<organism evidence="4 5">
    <name type="scientific">Pseudarthrobacter siccitolerans</name>
    <dbReference type="NCBI Taxonomy" id="861266"/>
    <lineage>
        <taxon>Bacteria</taxon>
        <taxon>Bacillati</taxon>
        <taxon>Actinomycetota</taxon>
        <taxon>Actinomycetes</taxon>
        <taxon>Micrococcales</taxon>
        <taxon>Micrococcaceae</taxon>
        <taxon>Pseudarthrobacter</taxon>
    </lineage>
</organism>
<feature type="domain" description="GmrSD restriction endonucleases N-terminal" evidence="1">
    <location>
        <begin position="27"/>
        <end position="259"/>
    </location>
</feature>
<reference evidence="5" key="1">
    <citation type="journal article" date="2014" name="Genome Announc.">
        <title>Genome Sequence of Arthrobacter siccitolerans 4J27, a Xeroprotectant-Producing Desiccation-Tolerant Microorganism.</title>
        <authorList>
            <person name="Manzanera M."/>
            <person name="Santa-Cruz-Calvo L."/>
            <person name="Vilchez J.I."/>
            <person name="Garcia-Fontana C."/>
            <person name="Silva-Castro G.A."/>
            <person name="Calvo C."/>
            <person name="Gonzalez-Lopez J."/>
        </authorList>
    </citation>
    <scope>NUCLEOTIDE SEQUENCE [LARGE SCALE GENOMIC DNA]</scope>
    <source>
        <strain evidence="5">4J27</strain>
    </source>
</reference>
<feature type="domain" description="RAMA" evidence="3">
    <location>
        <begin position="625"/>
        <end position="710"/>
    </location>
</feature>
<evidence type="ECO:0008006" key="6">
    <source>
        <dbReference type="Google" id="ProtNLM"/>
    </source>
</evidence>
<dbReference type="Pfam" id="PF07510">
    <property type="entry name" value="GmrSD_C"/>
    <property type="match status" value="1"/>
</dbReference>
<dbReference type="PANTHER" id="PTHR35149:SF1">
    <property type="entry name" value="DUF5655 DOMAIN-CONTAINING PROTEIN"/>
    <property type="match status" value="1"/>
</dbReference>
<keyword evidence="5" id="KW-1185">Reference proteome</keyword>
<dbReference type="Pfam" id="PF03235">
    <property type="entry name" value="GmrSD_N"/>
    <property type="match status" value="1"/>
</dbReference>
<dbReference type="AlphaFoldDB" id="A0A024H371"/>